<feature type="transmembrane region" description="Helical" evidence="5">
    <location>
        <begin position="157"/>
        <end position="174"/>
    </location>
</feature>
<feature type="transmembrane region" description="Helical" evidence="5">
    <location>
        <begin position="322"/>
        <end position="341"/>
    </location>
</feature>
<sequence length="505" mass="59050">MLNFDFLTKNKKIIFFIFLASLFLEMLSFVSFNFPVLNTVIFFAIVVVFILLSLYKLKLGLYFVLAEVFLNSMGYLFYYEYGGLKISLRISLWLILMSIFLAKIILKTLKDKKIIGKVYKDLIFKNNFLYLAVFIVLAFFLGLFRNSFGDVFFDFNAWLYFTLILPFGFVIHFQDQKEKKLFWQDIALLFMGIALYVCFKSLLFLFLFSHDLRPIISDLYSWTRVYALGEITNMNNGVYRIFFQNQIFNLLALFFSLSALLSSKKIKEKSYLIILSSFFISTVVISFSRSFWFGLVSSLIFLLFISVYKFKLKKTVNYFGQIFLTLILSLSIIFIVIKFPWPNINNEFGMDSISDRANITSNESAISSRWALLDVIKDDLRANFLFGRGFGARLEYFSSDPRVLESSPDGKYSTYTFEWGWLDILLKMGIFGFLAYFVLIFLILKKSLFYFFDKQNFNFLAIFLGIISISAVNFFTPYLNHPLGISYIIILVLFLNFCHSTKEIC</sequence>
<feature type="transmembrane region" description="Helical" evidence="5">
    <location>
        <begin position="186"/>
        <end position="208"/>
    </location>
</feature>
<comment type="subcellular location">
    <subcellularLocation>
        <location evidence="1">Membrane</location>
        <topology evidence="1">Multi-pass membrane protein</topology>
    </subcellularLocation>
</comment>
<dbReference type="EMBL" id="PHAI01000002">
    <property type="protein sequence ID" value="PKM91345.1"/>
    <property type="molecule type" value="Genomic_DNA"/>
</dbReference>
<evidence type="ECO:0000256" key="5">
    <source>
        <dbReference type="SAM" id="Phobius"/>
    </source>
</evidence>
<evidence type="ECO:0000256" key="3">
    <source>
        <dbReference type="ARBA" id="ARBA00022989"/>
    </source>
</evidence>
<feature type="transmembrane region" description="Helical" evidence="5">
    <location>
        <begin position="424"/>
        <end position="444"/>
    </location>
</feature>
<feature type="transmembrane region" description="Helical" evidence="5">
    <location>
        <begin position="61"/>
        <end position="78"/>
    </location>
</feature>
<keyword evidence="4 5" id="KW-0472">Membrane</keyword>
<dbReference type="AlphaFoldDB" id="A0A2N2E9F6"/>
<comment type="caution">
    <text evidence="7">The sequence shown here is derived from an EMBL/GenBank/DDBJ whole genome shotgun (WGS) entry which is preliminary data.</text>
</comment>
<protein>
    <recommendedName>
        <fullName evidence="6">O-antigen ligase-related domain-containing protein</fullName>
    </recommendedName>
</protein>
<evidence type="ECO:0000256" key="1">
    <source>
        <dbReference type="ARBA" id="ARBA00004141"/>
    </source>
</evidence>
<feature type="transmembrane region" description="Helical" evidence="5">
    <location>
        <begin position="481"/>
        <end position="498"/>
    </location>
</feature>
<name>A0A2N2E9F6_9BACT</name>
<feature type="transmembrane region" description="Helical" evidence="5">
    <location>
        <begin position="456"/>
        <end position="475"/>
    </location>
</feature>
<evidence type="ECO:0000313" key="8">
    <source>
        <dbReference type="Proteomes" id="UP000233517"/>
    </source>
</evidence>
<feature type="transmembrane region" description="Helical" evidence="5">
    <location>
        <begin position="293"/>
        <end position="310"/>
    </location>
</feature>
<feature type="transmembrane region" description="Helical" evidence="5">
    <location>
        <begin position="241"/>
        <end position="261"/>
    </location>
</feature>
<feature type="transmembrane region" description="Helical" evidence="5">
    <location>
        <begin position="90"/>
        <end position="106"/>
    </location>
</feature>
<feature type="domain" description="O-antigen ligase-related" evidence="6">
    <location>
        <begin position="278"/>
        <end position="437"/>
    </location>
</feature>
<proteinExistence type="predicted"/>
<evidence type="ECO:0000256" key="4">
    <source>
        <dbReference type="ARBA" id="ARBA00023136"/>
    </source>
</evidence>
<dbReference type="GO" id="GO:0016020">
    <property type="term" value="C:membrane"/>
    <property type="evidence" value="ECO:0007669"/>
    <property type="project" value="UniProtKB-SubCell"/>
</dbReference>
<organism evidence="7 8">
    <name type="scientific">Candidatus Falkowbacteria bacterium HGW-Falkowbacteria-1</name>
    <dbReference type="NCBI Taxonomy" id="2013768"/>
    <lineage>
        <taxon>Bacteria</taxon>
        <taxon>Candidatus Falkowiibacteriota</taxon>
    </lineage>
</organism>
<dbReference type="Pfam" id="PF04932">
    <property type="entry name" value="Wzy_C"/>
    <property type="match status" value="1"/>
</dbReference>
<reference evidence="7 8" key="1">
    <citation type="journal article" date="2017" name="ISME J.">
        <title>Potential for microbial H2 and metal transformations associated with novel bacteria and archaea in deep terrestrial subsurface sediments.</title>
        <authorList>
            <person name="Hernsdorf A.W."/>
            <person name="Amano Y."/>
            <person name="Miyakawa K."/>
            <person name="Ise K."/>
            <person name="Suzuki Y."/>
            <person name="Anantharaman K."/>
            <person name="Probst A."/>
            <person name="Burstein D."/>
            <person name="Thomas B.C."/>
            <person name="Banfield J.F."/>
        </authorList>
    </citation>
    <scope>NUCLEOTIDE SEQUENCE [LARGE SCALE GENOMIC DNA]</scope>
    <source>
        <strain evidence="7">HGW-Falkowbacteria-1</strain>
    </source>
</reference>
<accession>A0A2N2E9F6</accession>
<evidence type="ECO:0000313" key="7">
    <source>
        <dbReference type="EMBL" id="PKM91345.1"/>
    </source>
</evidence>
<dbReference type="Proteomes" id="UP000233517">
    <property type="component" value="Unassembled WGS sequence"/>
</dbReference>
<keyword evidence="2 5" id="KW-0812">Transmembrane</keyword>
<feature type="transmembrane region" description="Helical" evidence="5">
    <location>
        <begin position="127"/>
        <end position="145"/>
    </location>
</feature>
<evidence type="ECO:0000256" key="2">
    <source>
        <dbReference type="ARBA" id="ARBA00022692"/>
    </source>
</evidence>
<feature type="transmembrane region" description="Helical" evidence="5">
    <location>
        <begin position="36"/>
        <end position="54"/>
    </location>
</feature>
<evidence type="ECO:0000259" key="6">
    <source>
        <dbReference type="Pfam" id="PF04932"/>
    </source>
</evidence>
<keyword evidence="3 5" id="KW-1133">Transmembrane helix</keyword>
<feature type="transmembrane region" description="Helical" evidence="5">
    <location>
        <begin position="270"/>
        <end position="287"/>
    </location>
</feature>
<gene>
    <name evidence="7" type="ORF">CVU82_01985</name>
</gene>
<feature type="transmembrane region" description="Helical" evidence="5">
    <location>
        <begin position="12"/>
        <end position="30"/>
    </location>
</feature>
<dbReference type="InterPro" id="IPR007016">
    <property type="entry name" value="O-antigen_ligase-rel_domated"/>
</dbReference>